<gene>
    <name evidence="5" type="ORF">EZJ19_08775</name>
</gene>
<evidence type="ECO:0000313" key="6">
    <source>
        <dbReference type="Proteomes" id="UP000295443"/>
    </source>
</evidence>
<dbReference type="GO" id="GO:0003700">
    <property type="term" value="F:DNA-binding transcription factor activity"/>
    <property type="evidence" value="ECO:0007669"/>
    <property type="project" value="InterPro"/>
</dbReference>
<dbReference type="SMART" id="SM00347">
    <property type="entry name" value="HTH_MARR"/>
    <property type="match status" value="1"/>
</dbReference>
<organism evidence="5 6">
    <name type="scientific">Parasulfuritortus cantonensis</name>
    <dbReference type="NCBI Taxonomy" id="2528202"/>
    <lineage>
        <taxon>Bacteria</taxon>
        <taxon>Pseudomonadati</taxon>
        <taxon>Pseudomonadota</taxon>
        <taxon>Betaproteobacteria</taxon>
        <taxon>Nitrosomonadales</taxon>
        <taxon>Thiobacillaceae</taxon>
        <taxon>Parasulfuritortus</taxon>
    </lineage>
</organism>
<evidence type="ECO:0000256" key="3">
    <source>
        <dbReference type="ARBA" id="ARBA00023163"/>
    </source>
</evidence>
<dbReference type="PROSITE" id="PS01117">
    <property type="entry name" value="HTH_MARR_1"/>
    <property type="match status" value="1"/>
</dbReference>
<keyword evidence="6" id="KW-1185">Reference proteome</keyword>
<dbReference type="OrthoDB" id="9799368at2"/>
<evidence type="ECO:0000256" key="1">
    <source>
        <dbReference type="ARBA" id="ARBA00023015"/>
    </source>
</evidence>
<dbReference type="AlphaFoldDB" id="A0A4R1BD38"/>
<dbReference type="InterPro" id="IPR000835">
    <property type="entry name" value="HTH_MarR-typ"/>
</dbReference>
<dbReference type="InterPro" id="IPR023187">
    <property type="entry name" value="Tscrpt_reg_MarR-type_CS"/>
</dbReference>
<dbReference type="InterPro" id="IPR036388">
    <property type="entry name" value="WH-like_DNA-bd_sf"/>
</dbReference>
<dbReference type="Gene3D" id="1.10.10.10">
    <property type="entry name" value="Winged helix-like DNA-binding domain superfamily/Winged helix DNA-binding domain"/>
    <property type="match status" value="1"/>
</dbReference>
<dbReference type="Pfam" id="PF12802">
    <property type="entry name" value="MarR_2"/>
    <property type="match status" value="1"/>
</dbReference>
<dbReference type="GO" id="GO:0006950">
    <property type="term" value="P:response to stress"/>
    <property type="evidence" value="ECO:0007669"/>
    <property type="project" value="TreeGrafter"/>
</dbReference>
<evidence type="ECO:0000313" key="5">
    <source>
        <dbReference type="EMBL" id="TCJ14963.1"/>
    </source>
</evidence>
<protein>
    <submittedName>
        <fullName evidence="5">MarR family transcriptional regulator</fullName>
    </submittedName>
</protein>
<dbReference type="PANTHER" id="PTHR33164">
    <property type="entry name" value="TRANSCRIPTIONAL REGULATOR, MARR FAMILY"/>
    <property type="match status" value="1"/>
</dbReference>
<feature type="domain" description="HTH marR-type" evidence="4">
    <location>
        <begin position="12"/>
        <end position="147"/>
    </location>
</feature>
<accession>A0A4R1BD38</accession>
<name>A0A4R1BD38_9PROT</name>
<dbReference type="GO" id="GO:0003677">
    <property type="term" value="F:DNA binding"/>
    <property type="evidence" value="ECO:0007669"/>
    <property type="project" value="UniProtKB-KW"/>
</dbReference>
<keyword evidence="2" id="KW-0238">DNA-binding</keyword>
<evidence type="ECO:0000259" key="4">
    <source>
        <dbReference type="PROSITE" id="PS50995"/>
    </source>
</evidence>
<dbReference type="InterPro" id="IPR039422">
    <property type="entry name" value="MarR/SlyA-like"/>
</dbReference>
<dbReference type="PROSITE" id="PS50995">
    <property type="entry name" value="HTH_MARR_2"/>
    <property type="match status" value="1"/>
</dbReference>
<dbReference type="InterPro" id="IPR036390">
    <property type="entry name" value="WH_DNA-bd_sf"/>
</dbReference>
<keyword evidence="3" id="KW-0804">Transcription</keyword>
<keyword evidence="1" id="KW-0805">Transcription regulation</keyword>
<dbReference type="PANTHER" id="PTHR33164:SF44">
    <property type="entry name" value="TRANSCRIPTIONAL REGULATORY PROTEIN"/>
    <property type="match status" value="1"/>
</dbReference>
<proteinExistence type="predicted"/>
<sequence length="152" mass="16674">MTDLSDTTPEREQALNQALEALFYAFNALVAHPDAMLAEQNLSRVHHRILYFVGRNPGVSVNDLLGILGVTKQSLNAPMRRLAELGYVRADTDAADRRVRRLSLTPAGQALESVLSGDQRARFARVFARLGAADEAGWRRVMAGLAEDEGLT</sequence>
<dbReference type="EMBL" id="SJZB01000032">
    <property type="protein sequence ID" value="TCJ14963.1"/>
    <property type="molecule type" value="Genomic_DNA"/>
</dbReference>
<evidence type="ECO:0000256" key="2">
    <source>
        <dbReference type="ARBA" id="ARBA00023125"/>
    </source>
</evidence>
<dbReference type="RefSeq" id="WP_131446680.1">
    <property type="nucleotide sequence ID" value="NZ_SJZB01000032.1"/>
</dbReference>
<dbReference type="Proteomes" id="UP000295443">
    <property type="component" value="Unassembled WGS sequence"/>
</dbReference>
<dbReference type="SUPFAM" id="SSF46785">
    <property type="entry name" value="Winged helix' DNA-binding domain"/>
    <property type="match status" value="1"/>
</dbReference>
<reference evidence="5 6" key="1">
    <citation type="submission" date="2019-03" db="EMBL/GenBank/DDBJ databases">
        <title>Genome sequence of Thiobacillaceae bacterium LSR1, a sulfur-oxidizing bacterium isolated from freshwater sediment.</title>
        <authorList>
            <person name="Li S."/>
        </authorList>
    </citation>
    <scope>NUCLEOTIDE SEQUENCE [LARGE SCALE GENOMIC DNA]</scope>
    <source>
        <strain evidence="5 6">LSR1</strain>
    </source>
</reference>
<comment type="caution">
    <text evidence="5">The sequence shown here is derived from an EMBL/GenBank/DDBJ whole genome shotgun (WGS) entry which is preliminary data.</text>
</comment>